<reference evidence="7 8" key="1">
    <citation type="submission" date="2019-08" db="EMBL/GenBank/DDBJ databases">
        <title>In-depth cultivation of the pig gut microbiome towards novel bacterial diversity and tailored functional studies.</title>
        <authorList>
            <person name="Wylensek D."/>
            <person name="Hitch T.C.A."/>
            <person name="Clavel T."/>
        </authorList>
    </citation>
    <scope>NUCLEOTIDE SEQUENCE [LARGE SCALE GENOMIC DNA]</scope>
    <source>
        <strain evidence="7 8">Oil+RF-744-GAM-WT-6</strain>
    </source>
</reference>
<gene>
    <name evidence="7" type="ORF">FYJ51_10835</name>
</gene>
<protein>
    <recommendedName>
        <fullName evidence="2">cysteine-S-conjugate beta-lyase</fullName>
        <ecNumber evidence="2">4.4.1.13</ecNumber>
    </recommendedName>
</protein>
<evidence type="ECO:0000256" key="5">
    <source>
        <dbReference type="ARBA" id="ARBA00037974"/>
    </source>
</evidence>
<name>A0A7X2NTW0_9FIRM</name>
<evidence type="ECO:0000259" key="6">
    <source>
        <dbReference type="Pfam" id="PF00155"/>
    </source>
</evidence>
<evidence type="ECO:0000256" key="2">
    <source>
        <dbReference type="ARBA" id="ARBA00012224"/>
    </source>
</evidence>
<dbReference type="Gene3D" id="3.90.1150.10">
    <property type="entry name" value="Aspartate Aminotransferase, domain 1"/>
    <property type="match status" value="1"/>
</dbReference>
<dbReference type="GO" id="GO:0008483">
    <property type="term" value="F:transaminase activity"/>
    <property type="evidence" value="ECO:0007669"/>
    <property type="project" value="UniProtKB-KW"/>
</dbReference>
<evidence type="ECO:0000313" key="7">
    <source>
        <dbReference type="EMBL" id="MSS59385.1"/>
    </source>
</evidence>
<dbReference type="PANTHER" id="PTHR43525:SF1">
    <property type="entry name" value="PROTEIN MALY"/>
    <property type="match status" value="1"/>
</dbReference>
<keyword evidence="7" id="KW-0032">Aminotransferase</keyword>
<dbReference type="EMBL" id="VUMN01000030">
    <property type="protein sequence ID" value="MSS59385.1"/>
    <property type="molecule type" value="Genomic_DNA"/>
</dbReference>
<dbReference type="InterPro" id="IPR015422">
    <property type="entry name" value="PyrdxlP-dep_Trfase_small"/>
</dbReference>
<keyword evidence="4" id="KW-0456">Lyase</keyword>
<dbReference type="Pfam" id="PF00155">
    <property type="entry name" value="Aminotran_1_2"/>
    <property type="match status" value="1"/>
</dbReference>
<evidence type="ECO:0000256" key="1">
    <source>
        <dbReference type="ARBA" id="ARBA00001933"/>
    </source>
</evidence>
<dbReference type="CDD" id="cd00609">
    <property type="entry name" value="AAT_like"/>
    <property type="match status" value="1"/>
</dbReference>
<proteinExistence type="inferred from homology"/>
<keyword evidence="7" id="KW-0808">Transferase</keyword>
<dbReference type="InterPro" id="IPR051798">
    <property type="entry name" value="Class-II_PLP-Dep_Aminotrans"/>
</dbReference>
<dbReference type="InterPro" id="IPR015421">
    <property type="entry name" value="PyrdxlP-dep_Trfase_major"/>
</dbReference>
<sequence length="398" mass="45045">MKYDFTTRVSRTGRGNLKDLMFTPSAIRQHNLPSFSGAEFEFRTAQPVIDAMKECAENGLMGFTIADQNYRDHIVWWVKNIRKADISPDWILPMQGTIFSVASAIRLFVKPEEHMVLMTPDYNRYDQAARRLKRGTTIFSPMIEKEGRFHPDFEDLERKFSDPKAKLFVLCNPDNPTGQVLSEEELHQLLSLARKYRMPILSDEIFADIPLNGKPVPLLTALAKDSDLVISILSMGKTFSFTGVNHANAIIRNPGLYRAFEEQRTADHFGSIDPMAYAALIGGYTPAGAEWLSQLIEVLKRNTDRFLNFFSSFEGVKAYTPDAGYVLWADLSALGMEPDALFRMLEEEALFACDRGEEYYGGKCCARICTAVMETEVIAAIGRLEKVFAAHGFRRKEE</sequence>
<feature type="domain" description="Aminotransferase class I/classII large" evidence="6">
    <location>
        <begin position="67"/>
        <end position="378"/>
    </location>
</feature>
<organism evidence="7 8">
    <name type="scientific">Stecheria intestinalis</name>
    <dbReference type="NCBI Taxonomy" id="2606630"/>
    <lineage>
        <taxon>Bacteria</taxon>
        <taxon>Bacillati</taxon>
        <taxon>Bacillota</taxon>
        <taxon>Erysipelotrichia</taxon>
        <taxon>Erysipelotrichales</taxon>
        <taxon>Erysipelotrichaceae</taxon>
        <taxon>Stecheria</taxon>
    </lineage>
</organism>
<evidence type="ECO:0000256" key="3">
    <source>
        <dbReference type="ARBA" id="ARBA00022898"/>
    </source>
</evidence>
<dbReference type="SUPFAM" id="SSF53383">
    <property type="entry name" value="PLP-dependent transferases"/>
    <property type="match status" value="1"/>
</dbReference>
<dbReference type="GO" id="GO:0047804">
    <property type="term" value="F:cysteine-S-conjugate beta-lyase activity"/>
    <property type="evidence" value="ECO:0007669"/>
    <property type="project" value="UniProtKB-EC"/>
</dbReference>
<evidence type="ECO:0000313" key="8">
    <source>
        <dbReference type="Proteomes" id="UP000461880"/>
    </source>
</evidence>
<dbReference type="GO" id="GO:0030170">
    <property type="term" value="F:pyridoxal phosphate binding"/>
    <property type="evidence" value="ECO:0007669"/>
    <property type="project" value="InterPro"/>
</dbReference>
<dbReference type="InterPro" id="IPR004839">
    <property type="entry name" value="Aminotransferase_I/II_large"/>
</dbReference>
<accession>A0A7X2NTW0</accession>
<dbReference type="InterPro" id="IPR015424">
    <property type="entry name" value="PyrdxlP-dep_Trfase"/>
</dbReference>
<dbReference type="PANTHER" id="PTHR43525">
    <property type="entry name" value="PROTEIN MALY"/>
    <property type="match status" value="1"/>
</dbReference>
<keyword evidence="3" id="KW-0663">Pyridoxal phosphate</keyword>
<dbReference type="EC" id="4.4.1.13" evidence="2"/>
<comment type="cofactor">
    <cofactor evidence="1">
        <name>pyridoxal 5'-phosphate</name>
        <dbReference type="ChEBI" id="CHEBI:597326"/>
    </cofactor>
</comment>
<keyword evidence="8" id="KW-1185">Reference proteome</keyword>
<comment type="caution">
    <text evidence="7">The sequence shown here is derived from an EMBL/GenBank/DDBJ whole genome shotgun (WGS) entry which is preliminary data.</text>
</comment>
<dbReference type="RefSeq" id="WP_154505605.1">
    <property type="nucleotide sequence ID" value="NZ_VUMN01000030.1"/>
</dbReference>
<dbReference type="AlphaFoldDB" id="A0A7X2NTW0"/>
<dbReference type="Gene3D" id="3.40.640.10">
    <property type="entry name" value="Type I PLP-dependent aspartate aminotransferase-like (Major domain)"/>
    <property type="match status" value="1"/>
</dbReference>
<comment type="similarity">
    <text evidence="5">Belongs to the class-II pyridoxal-phosphate-dependent aminotransferase family. MalY/PatB cystathionine beta-lyase subfamily.</text>
</comment>
<dbReference type="Proteomes" id="UP000461880">
    <property type="component" value="Unassembled WGS sequence"/>
</dbReference>
<evidence type="ECO:0000256" key="4">
    <source>
        <dbReference type="ARBA" id="ARBA00023239"/>
    </source>
</evidence>